<evidence type="ECO:0000259" key="2">
    <source>
        <dbReference type="Pfam" id="PF12728"/>
    </source>
</evidence>
<dbReference type="RefSeq" id="WP_022904025.1">
    <property type="nucleotide sequence ID" value="NZ_BMOI01000001.1"/>
</dbReference>
<keyword evidence="6" id="KW-1185">Reference proteome</keyword>
<dbReference type="Proteomes" id="UP000648535">
    <property type="component" value="Unassembled WGS sequence"/>
</dbReference>
<dbReference type="InterPro" id="IPR041657">
    <property type="entry name" value="HTH_17"/>
</dbReference>
<feature type="domain" description="Helix-turn-helix" evidence="2">
    <location>
        <begin position="24"/>
        <end position="74"/>
    </location>
</feature>
<organism evidence="3 5">
    <name type="scientific">Curtobacterium luteum</name>
    <dbReference type="NCBI Taxonomy" id="33881"/>
    <lineage>
        <taxon>Bacteria</taxon>
        <taxon>Bacillati</taxon>
        <taxon>Actinomycetota</taxon>
        <taxon>Actinomycetes</taxon>
        <taxon>Micrococcales</taxon>
        <taxon>Microbacteriaceae</taxon>
        <taxon>Curtobacterium</taxon>
    </lineage>
</organism>
<proteinExistence type="predicted"/>
<accession>A0A8H9G7F9</accession>
<dbReference type="EMBL" id="BMOI01000001">
    <property type="protein sequence ID" value="GGK89926.1"/>
    <property type="molecule type" value="Genomic_DNA"/>
</dbReference>
<dbReference type="Proteomes" id="UP000746584">
    <property type="component" value="Unassembled WGS sequence"/>
</dbReference>
<dbReference type="EMBL" id="JAFBCG010000001">
    <property type="protein sequence ID" value="MBM7801511.1"/>
    <property type="molecule type" value="Genomic_DNA"/>
</dbReference>
<reference evidence="3" key="1">
    <citation type="journal article" date="2014" name="Int. J. Syst. Evol. Microbiol.">
        <title>Complete genome sequence of Corynebacterium casei LMG S-19264T (=DSM 44701T), isolated from a smear-ripened cheese.</title>
        <authorList>
            <consortium name="US DOE Joint Genome Institute (JGI-PGF)"/>
            <person name="Walter F."/>
            <person name="Albersmeier A."/>
            <person name="Kalinowski J."/>
            <person name="Ruckert C."/>
        </authorList>
    </citation>
    <scope>NUCLEOTIDE SEQUENCE</scope>
    <source>
        <strain evidence="3">JCM 1480</strain>
    </source>
</reference>
<evidence type="ECO:0000313" key="6">
    <source>
        <dbReference type="Proteomes" id="UP000746584"/>
    </source>
</evidence>
<sequence>MSTTSRPGTPASAAHGPAAQPSALVTPAEAAAFLLTTVGTLAQWRYLRRGPAYIKVGRSVAYRLSDLLDYVEQTRVSHNGAAA</sequence>
<evidence type="ECO:0000313" key="4">
    <source>
        <dbReference type="EMBL" id="MBM7801511.1"/>
    </source>
</evidence>
<name>A0A8H9G7F9_9MICO</name>
<reference evidence="3" key="2">
    <citation type="submission" date="2020-09" db="EMBL/GenBank/DDBJ databases">
        <authorList>
            <person name="Sun Q."/>
            <person name="Ohkuma M."/>
        </authorList>
    </citation>
    <scope>NUCLEOTIDE SEQUENCE</scope>
    <source>
        <strain evidence="3">JCM 1480</strain>
    </source>
</reference>
<gene>
    <name evidence="3" type="ORF">GCM10009769_04950</name>
    <name evidence="4" type="ORF">JOE58_000762</name>
</gene>
<feature type="region of interest" description="Disordered" evidence="1">
    <location>
        <begin position="1"/>
        <end position="20"/>
    </location>
</feature>
<protein>
    <recommendedName>
        <fullName evidence="2">Helix-turn-helix domain-containing protein</fullName>
    </recommendedName>
</protein>
<evidence type="ECO:0000313" key="5">
    <source>
        <dbReference type="Proteomes" id="UP000648535"/>
    </source>
</evidence>
<evidence type="ECO:0000313" key="3">
    <source>
        <dbReference type="EMBL" id="GGK89926.1"/>
    </source>
</evidence>
<evidence type="ECO:0000256" key="1">
    <source>
        <dbReference type="SAM" id="MobiDB-lite"/>
    </source>
</evidence>
<dbReference type="AlphaFoldDB" id="A0A8H9G7F9"/>
<dbReference type="Pfam" id="PF12728">
    <property type="entry name" value="HTH_17"/>
    <property type="match status" value="1"/>
</dbReference>
<comment type="caution">
    <text evidence="3">The sequence shown here is derived from an EMBL/GenBank/DDBJ whole genome shotgun (WGS) entry which is preliminary data.</text>
</comment>
<reference evidence="4 6" key="3">
    <citation type="submission" date="2021-01" db="EMBL/GenBank/DDBJ databases">
        <title>Sequencing the genomes of 1000 actinobacteria strains.</title>
        <authorList>
            <person name="Klenk H.-P."/>
        </authorList>
    </citation>
    <scope>NUCLEOTIDE SEQUENCE [LARGE SCALE GENOMIC DNA]</scope>
    <source>
        <strain evidence="4 6">DSM 20542</strain>
    </source>
</reference>